<name>A0A1U8I5L6_GOSHI</name>
<evidence type="ECO:0000313" key="2">
    <source>
        <dbReference type="Proteomes" id="UP000818029"/>
    </source>
</evidence>
<organism evidence="2 3">
    <name type="scientific">Gossypium hirsutum</name>
    <name type="common">Upland cotton</name>
    <name type="synonym">Gossypium mexicanum</name>
    <dbReference type="NCBI Taxonomy" id="3635"/>
    <lineage>
        <taxon>Eukaryota</taxon>
        <taxon>Viridiplantae</taxon>
        <taxon>Streptophyta</taxon>
        <taxon>Embryophyta</taxon>
        <taxon>Tracheophyta</taxon>
        <taxon>Spermatophyta</taxon>
        <taxon>Magnoliopsida</taxon>
        <taxon>eudicotyledons</taxon>
        <taxon>Gunneridae</taxon>
        <taxon>Pentapetalae</taxon>
        <taxon>rosids</taxon>
        <taxon>malvids</taxon>
        <taxon>Malvales</taxon>
        <taxon>Malvaceae</taxon>
        <taxon>Malvoideae</taxon>
        <taxon>Gossypium</taxon>
    </lineage>
</organism>
<dbReference type="KEGG" id="ghi:107893028"/>
<reference evidence="2" key="1">
    <citation type="journal article" date="2020" name="Nat. Genet.">
        <title>Genomic diversifications of five Gossypium allopolyploid species and their impact on cotton improvement.</title>
        <authorList>
            <person name="Chen Z.J."/>
            <person name="Sreedasyam A."/>
            <person name="Ando A."/>
            <person name="Song Q."/>
            <person name="De Santiago L.M."/>
            <person name="Hulse-Kemp A.M."/>
            <person name="Ding M."/>
            <person name="Ye W."/>
            <person name="Kirkbride R.C."/>
            <person name="Jenkins J."/>
            <person name="Plott C."/>
            <person name="Lovell J."/>
            <person name="Lin Y.M."/>
            <person name="Vaughn R."/>
            <person name="Liu B."/>
            <person name="Simpson S."/>
            <person name="Scheffler B.E."/>
            <person name="Wen L."/>
            <person name="Saski C.A."/>
            <person name="Grover C.E."/>
            <person name="Hu G."/>
            <person name="Conover J.L."/>
            <person name="Carlson J.W."/>
            <person name="Shu S."/>
            <person name="Boston L.B."/>
            <person name="Williams M."/>
            <person name="Peterson D.G."/>
            <person name="McGee K."/>
            <person name="Jones D.C."/>
            <person name="Wendel J.F."/>
            <person name="Stelly D.M."/>
            <person name="Grimwood J."/>
            <person name="Schmutz J."/>
        </authorList>
    </citation>
    <scope>NUCLEOTIDE SEQUENCE [LARGE SCALE GENOMIC DNA]</scope>
    <source>
        <strain evidence="2">cv. TM-1</strain>
    </source>
</reference>
<reference evidence="3" key="2">
    <citation type="submission" date="2025-08" db="UniProtKB">
        <authorList>
            <consortium name="RefSeq"/>
        </authorList>
    </citation>
    <scope>IDENTIFICATION</scope>
</reference>
<dbReference type="Proteomes" id="UP000818029">
    <property type="component" value="Chromosome D09"/>
</dbReference>
<dbReference type="PANTHER" id="PTHR46610:SF20">
    <property type="entry name" value="OS05G0181300 PROTEIN"/>
    <property type="match status" value="1"/>
</dbReference>
<sequence length="208" mass="23297">MKAIGDENQTTNLPSTNPEIPINLTAIADYYLTFNCISTMYQAYTHGDFPMVGFIVMVYFGYLGLMYCINQLRALPPTHTSPKKDFLKSIIWVLATVLFFGFARQFSTSVHPLVAVFMFGAAVSTSYFLFFLYLVHNCDPHQFANSCCTLRIKVVGVSAPSSKVIINGSKLIRDVVPGPENVNSWKISVNFILFFIHTHSLGKPYLSI</sequence>
<dbReference type="PANTHER" id="PTHR46610">
    <property type="entry name" value="OS05G0181300 PROTEIN"/>
    <property type="match status" value="1"/>
</dbReference>
<dbReference type="AlphaFoldDB" id="A0A1U8I5L6"/>
<dbReference type="PaxDb" id="3635-A0A1U8I5L6"/>
<dbReference type="InterPro" id="IPR045501">
    <property type="entry name" value="DUF6490"/>
</dbReference>
<keyword evidence="2" id="KW-1185">Reference proteome</keyword>
<keyword evidence="1" id="KW-1133">Transmembrane helix</keyword>
<evidence type="ECO:0000313" key="3">
    <source>
        <dbReference type="RefSeq" id="XP_016673506.1"/>
    </source>
</evidence>
<dbReference type="OrthoDB" id="1740076at2759"/>
<protein>
    <submittedName>
        <fullName evidence="3">Uncharacterized protein</fullName>
    </submittedName>
</protein>
<feature type="transmembrane region" description="Helical" evidence="1">
    <location>
        <begin position="113"/>
        <end position="135"/>
    </location>
</feature>
<keyword evidence="1" id="KW-0472">Membrane</keyword>
<accession>A0A1U8I5L6</accession>
<proteinExistence type="predicted"/>
<feature type="transmembrane region" description="Helical" evidence="1">
    <location>
        <begin position="49"/>
        <end position="69"/>
    </location>
</feature>
<evidence type="ECO:0000256" key="1">
    <source>
        <dbReference type="SAM" id="Phobius"/>
    </source>
</evidence>
<dbReference type="RefSeq" id="XP_016673506.1">
    <property type="nucleotide sequence ID" value="XM_016818017.2"/>
</dbReference>
<dbReference type="GeneID" id="107893028"/>
<feature type="transmembrane region" description="Helical" evidence="1">
    <location>
        <begin position="90"/>
        <end position="107"/>
    </location>
</feature>
<keyword evidence="1" id="KW-0812">Transmembrane</keyword>
<gene>
    <name evidence="3" type="primary">LOC107893028</name>
</gene>